<dbReference type="STRING" id="717231.Flexsi_0055"/>
<keyword evidence="9" id="KW-1185">Reference proteome</keyword>
<dbReference type="Pfam" id="PF00534">
    <property type="entry name" value="Glycos_transf_1"/>
    <property type="match status" value="1"/>
</dbReference>
<dbReference type="InterPro" id="IPR022701">
    <property type="entry name" value="QTMAN_N"/>
</dbReference>
<proteinExistence type="inferred from homology"/>
<evidence type="ECO:0000256" key="5">
    <source>
        <dbReference type="ARBA" id="ARBA00044539"/>
    </source>
</evidence>
<sequence length="369" mass="43365">MSENHTKILLLSAYEAKSHKCWRKFLEENFTRYKFTSVVLPPRFFSWRIHGNPLIFSEYETEKLTENYDLIIATSMCDVATIKGFFPNLAGIPVIVYFHENQFAYPETERVKSYQDAQIKSINSAVVAEKLLFNSFYNMQTFLEEGEKLLKKMPDFNKIKIFEKLAAKSEVLPVPIYPLGFDRKTANNTPVILWNHRWEYDKAPERFFQAINKLRNKGYSFKLNVVGQQFRRQPECFDKYKNIFRDEILHWGYIKDIDKYHEILRNSDFVVSTSLHEFQGLAVLEAVSAGAVPVVPDRMAYREIFQDIYKYASHKNEPEKDINALAEKMAMFIEKYNKGEYIPTPDISGFYVSNLTSRYEKIFAQIIAR</sequence>
<dbReference type="InterPro" id="IPR051862">
    <property type="entry name" value="GT-like_domain_containing_1"/>
</dbReference>
<dbReference type="PROSITE" id="PS50008">
    <property type="entry name" value="PIPLC_Y_DOMAIN"/>
    <property type="match status" value="1"/>
</dbReference>
<evidence type="ECO:0000256" key="6">
    <source>
        <dbReference type="ARBA" id="ARBA00048439"/>
    </source>
</evidence>
<keyword evidence="2" id="KW-0328">Glycosyltransferase</keyword>
<dbReference type="Proteomes" id="UP000006621">
    <property type="component" value="Chromosome"/>
</dbReference>
<evidence type="ECO:0000256" key="2">
    <source>
        <dbReference type="ARBA" id="ARBA00022676"/>
    </source>
</evidence>
<dbReference type="EC" id="2.4.1.110" evidence="4"/>
<dbReference type="GO" id="GO:0035556">
    <property type="term" value="P:intracellular signal transduction"/>
    <property type="evidence" value="ECO:0007669"/>
    <property type="project" value="InterPro"/>
</dbReference>
<organism evidence="8 9">
    <name type="scientific">Flexistipes sinusarabici (strain ATCC 49648 / DSM 4947 / MAS 10)</name>
    <dbReference type="NCBI Taxonomy" id="717231"/>
    <lineage>
        <taxon>Bacteria</taxon>
        <taxon>Pseudomonadati</taxon>
        <taxon>Deferribacterota</taxon>
        <taxon>Deferribacteres</taxon>
        <taxon>Deferribacterales</taxon>
        <taxon>Flexistipitaceae</taxon>
        <taxon>Flexistipes</taxon>
    </lineage>
</organism>
<dbReference type="eggNOG" id="COG0438">
    <property type="taxonomic scope" value="Bacteria"/>
</dbReference>
<dbReference type="InterPro" id="IPR001296">
    <property type="entry name" value="Glyco_trans_1"/>
</dbReference>
<dbReference type="KEGG" id="fsi:Flexsi_0055"/>
<dbReference type="GO" id="GO:0016438">
    <property type="term" value="F:tRNA-queuosine(34) beta-mannosyltransferase activity"/>
    <property type="evidence" value="ECO:0007669"/>
    <property type="project" value="UniProtKB-EC"/>
</dbReference>
<dbReference type="GO" id="GO:0006629">
    <property type="term" value="P:lipid metabolic process"/>
    <property type="evidence" value="ECO:0007669"/>
    <property type="project" value="InterPro"/>
</dbReference>
<reference evidence="9" key="2">
    <citation type="submission" date="2011-06" db="EMBL/GenBank/DDBJ databases">
        <title>The complete genome of Flexistipes sinusarabici DSM 4947.</title>
        <authorList>
            <person name="Lucas S."/>
            <person name="Han J."/>
            <person name="Lapidus A."/>
            <person name="Bruce D."/>
            <person name="Goodwin L."/>
            <person name="Pitluck S."/>
            <person name="Peters L."/>
            <person name="Kyrpides N."/>
            <person name="Mavromatis K."/>
            <person name="Ivanova N."/>
            <person name="Mikhailova N."/>
            <person name="Chertkov O."/>
            <person name="Detter J.C."/>
            <person name="Tapia R."/>
            <person name="Han C."/>
            <person name="Land M."/>
            <person name="Hauser L."/>
            <person name="Markowitz V."/>
            <person name="Cheng J.-F."/>
            <person name="Hugenholtz P."/>
            <person name="Woyke T."/>
            <person name="Wu D."/>
            <person name="Spring S."/>
            <person name="Schroeder M."/>
            <person name="Brambilla E."/>
            <person name="Klenk H.-P."/>
            <person name="Eisen J.A."/>
        </authorList>
    </citation>
    <scope>NUCLEOTIDE SEQUENCE [LARGE SCALE GENOMIC DNA]</scope>
    <source>
        <strain evidence="9">DSM 4947 / MAS 10</strain>
    </source>
</reference>
<dbReference type="PANTHER" id="PTHR13615">
    <property type="entry name" value="GLYCOSYLTRANSFERASE-LIKE 1"/>
    <property type="match status" value="1"/>
</dbReference>
<evidence type="ECO:0000313" key="8">
    <source>
        <dbReference type="EMBL" id="AEI13752.1"/>
    </source>
</evidence>
<comment type="catalytic activity">
    <reaction evidence="6">
        <text>queuosine(34) in tRNA(Asp) + GDP-alpha-D-mannose = O-4''-alpha-D-mannosylqueuosine(34) in tRNA(Asp) + GDP + H(+)</text>
        <dbReference type="Rhea" id="RHEA:12885"/>
        <dbReference type="Rhea" id="RHEA-COMP:18572"/>
        <dbReference type="Rhea" id="RHEA-COMP:18581"/>
        <dbReference type="ChEBI" id="CHEBI:15378"/>
        <dbReference type="ChEBI" id="CHEBI:57527"/>
        <dbReference type="ChEBI" id="CHEBI:58189"/>
        <dbReference type="ChEBI" id="CHEBI:194431"/>
        <dbReference type="ChEBI" id="CHEBI:194442"/>
        <dbReference type="EC" id="2.4.1.110"/>
    </reaction>
    <physiologicalReaction direction="left-to-right" evidence="6">
        <dbReference type="Rhea" id="RHEA:12886"/>
    </physiologicalReaction>
</comment>
<dbReference type="Pfam" id="PF12038">
    <property type="entry name" value="QTMAN_N"/>
    <property type="match status" value="1"/>
</dbReference>
<comment type="similarity">
    <text evidence="1">Belongs to the glycosyltransferase group 1 family. Glycosyltransferase 4 subfamily.</text>
</comment>
<dbReference type="Gene3D" id="3.40.50.2000">
    <property type="entry name" value="Glycogen Phosphorylase B"/>
    <property type="match status" value="1"/>
</dbReference>
<dbReference type="GO" id="GO:0004435">
    <property type="term" value="F:phosphatidylinositol-4,5-bisphosphate phospholipase C activity"/>
    <property type="evidence" value="ECO:0007669"/>
    <property type="project" value="InterPro"/>
</dbReference>
<name>F8E6W6_FLESM</name>
<dbReference type="RefSeq" id="WP_013885266.1">
    <property type="nucleotide sequence ID" value="NC_015672.1"/>
</dbReference>
<dbReference type="AlphaFoldDB" id="F8E6W6"/>
<dbReference type="EMBL" id="CP002858">
    <property type="protein sequence ID" value="AEI13752.1"/>
    <property type="molecule type" value="Genomic_DNA"/>
</dbReference>
<keyword evidence="3 8" id="KW-0808">Transferase</keyword>
<dbReference type="HOGENOM" id="CLU_033439_1_0_0"/>
<dbReference type="PANTHER" id="PTHR13615:SF3">
    <property type="entry name" value="GLYCOSYLTRANSFERASE-LIKE DOMAIN-CONTAINING PROTEIN 1"/>
    <property type="match status" value="1"/>
</dbReference>
<accession>F8E6W6</accession>
<evidence type="ECO:0000256" key="3">
    <source>
        <dbReference type="ARBA" id="ARBA00022679"/>
    </source>
</evidence>
<reference evidence="8 9" key="1">
    <citation type="journal article" date="2011" name="Stand. Genomic Sci.">
        <title>Genome sequence of the moderately thermophilic halophile Flexistipes sinusarabici strain (MAS10).</title>
        <authorList>
            <person name="Lapidus A."/>
            <person name="Chertkov O."/>
            <person name="Nolan M."/>
            <person name="Lucas S."/>
            <person name="Hammon N."/>
            <person name="Deshpande S."/>
            <person name="Cheng J.F."/>
            <person name="Tapia R."/>
            <person name="Han C."/>
            <person name="Goodwin L."/>
            <person name="Pitluck S."/>
            <person name="Liolios K."/>
            <person name="Pagani I."/>
            <person name="Ivanova N."/>
            <person name="Huntemann M."/>
            <person name="Mavromatis K."/>
            <person name="Mikhailova N."/>
            <person name="Pati A."/>
            <person name="Chen A."/>
            <person name="Palaniappan K."/>
            <person name="Land M."/>
            <person name="Hauser L."/>
            <person name="Brambilla E.M."/>
            <person name="Rohde M."/>
            <person name="Abt B."/>
            <person name="Spring S."/>
            <person name="Goker M."/>
            <person name="Bristow J."/>
            <person name="Eisen J.A."/>
            <person name="Markowitz V."/>
            <person name="Hugenholtz P."/>
            <person name="Kyrpides N.C."/>
            <person name="Klenk H.P."/>
            <person name="Woyke T."/>
        </authorList>
    </citation>
    <scope>NUCLEOTIDE SEQUENCE [LARGE SCALE GENOMIC DNA]</scope>
    <source>
        <strain evidence="9">DSM 4947 / MAS 10</strain>
    </source>
</reference>
<dbReference type="InterPro" id="IPR001711">
    <property type="entry name" value="PLipase_C_Pinositol-sp_Y"/>
</dbReference>
<protein>
    <recommendedName>
        <fullName evidence="5">tRNA-queuosine alpha-mannosyltransferase</fullName>
        <ecNumber evidence="4">2.4.1.110</ecNumber>
    </recommendedName>
</protein>
<gene>
    <name evidence="8" type="ordered locus">Flexsi_0055</name>
</gene>
<evidence type="ECO:0000256" key="4">
    <source>
        <dbReference type="ARBA" id="ARBA00044517"/>
    </source>
</evidence>
<evidence type="ECO:0000256" key="1">
    <source>
        <dbReference type="ARBA" id="ARBA00009481"/>
    </source>
</evidence>
<dbReference type="OrthoDB" id="9792163at2"/>
<evidence type="ECO:0000259" key="7">
    <source>
        <dbReference type="PROSITE" id="PS50008"/>
    </source>
</evidence>
<evidence type="ECO:0000313" key="9">
    <source>
        <dbReference type="Proteomes" id="UP000006621"/>
    </source>
</evidence>
<feature type="domain" description="PI-PLC Y-box" evidence="7">
    <location>
        <begin position="129"/>
        <end position="196"/>
    </location>
</feature>
<dbReference type="SUPFAM" id="SSF53756">
    <property type="entry name" value="UDP-Glycosyltransferase/glycogen phosphorylase"/>
    <property type="match status" value="1"/>
</dbReference>